<dbReference type="SUPFAM" id="SSF56281">
    <property type="entry name" value="Metallo-hydrolase/oxidoreductase"/>
    <property type="match status" value="1"/>
</dbReference>
<dbReference type="AlphaFoldDB" id="A0A497F6M4"/>
<gene>
    <name evidence="2" type="ORF">DRJ26_01140</name>
</gene>
<evidence type="ECO:0000313" key="2">
    <source>
        <dbReference type="EMBL" id="RLE55066.1"/>
    </source>
</evidence>
<proteinExistence type="inferred from homology"/>
<accession>A0A497F6M4</accession>
<name>A0A497F6M4_9CREN</name>
<dbReference type="PIRSF" id="PIRSF004944">
    <property type="entry name" value="UCP004944_hydrls"/>
    <property type="match status" value="1"/>
</dbReference>
<comment type="caution">
    <text evidence="2">The sequence shown here is derived from an EMBL/GenBank/DDBJ whole genome shotgun (WGS) entry which is preliminary data.</text>
</comment>
<dbReference type="PANTHER" id="PTHR43546">
    <property type="entry name" value="UPF0173 METAL-DEPENDENT HYDROLASE MJ1163-RELATED"/>
    <property type="match status" value="1"/>
</dbReference>
<comment type="similarity">
    <text evidence="1">Belongs to the UPF0282 family.</text>
</comment>
<dbReference type="GO" id="GO:0016787">
    <property type="term" value="F:hydrolase activity"/>
    <property type="evidence" value="ECO:0007669"/>
    <property type="project" value="UniProtKB-KW"/>
</dbReference>
<dbReference type="HAMAP" id="MF_01406">
    <property type="entry name" value="UPF0282"/>
    <property type="match status" value="1"/>
</dbReference>
<dbReference type="PANTHER" id="PTHR43546:SF4">
    <property type="entry name" value="UPF0282 PROTEIN MJ1629"/>
    <property type="match status" value="1"/>
</dbReference>
<dbReference type="InterPro" id="IPR014426">
    <property type="entry name" value="UPF0282_hydrls"/>
</dbReference>
<sequence length="339" mass="39683">MLVKTPDVKVFIDPGIAIMHPSFPAPRKVKIELYKKGYMKIVELASRADIVIITHYHYDHFTDFTPIIYEGKTIFAKNPNEYINESQRKRALKFFENFYSYFGGVKLKDVMHEAEAKDYPLPIDDIKIAYSKSFGDYDERRRELLRKGEEAFLKLANKWSCWKRIPEVDFKNVKLRFAENREVKFGNTTIRLTKLLLLGIEYSKLGWVYGVIIEYKDTKVMHTSDVNGPIIEDYADLIVKENPDILFLDGPPTYILGYTMNVTNFKRAVENAIRIIESSDRLKLVIYDHHLPREPKYMERTQEVWMKGEKAGIKILTAAEYLGEKPTVIQYSNRKVEEK</sequence>
<organism evidence="2 3">
    <name type="scientific">Thermoproteota archaeon</name>
    <dbReference type="NCBI Taxonomy" id="2056631"/>
    <lineage>
        <taxon>Archaea</taxon>
        <taxon>Thermoproteota</taxon>
    </lineage>
</organism>
<evidence type="ECO:0000256" key="1">
    <source>
        <dbReference type="HAMAP-Rule" id="MF_01406"/>
    </source>
</evidence>
<dbReference type="EMBL" id="QMRA01000011">
    <property type="protein sequence ID" value="RLE55066.1"/>
    <property type="molecule type" value="Genomic_DNA"/>
</dbReference>
<protein>
    <recommendedName>
        <fullName evidence="1">UPF0282 protein DRJ26_01140</fullName>
    </recommendedName>
</protein>
<dbReference type="InterPro" id="IPR050114">
    <property type="entry name" value="UPF0173_UPF0282_UlaG_hydrolase"/>
</dbReference>
<dbReference type="Proteomes" id="UP000269499">
    <property type="component" value="Unassembled WGS sequence"/>
</dbReference>
<dbReference type="InterPro" id="IPR036866">
    <property type="entry name" value="RibonucZ/Hydroxyglut_hydro"/>
</dbReference>
<dbReference type="Gene3D" id="3.60.15.10">
    <property type="entry name" value="Ribonuclease Z/Hydroxyacylglutathione hydrolase-like"/>
    <property type="match status" value="1"/>
</dbReference>
<evidence type="ECO:0000313" key="3">
    <source>
        <dbReference type="Proteomes" id="UP000269499"/>
    </source>
</evidence>
<reference evidence="2 3" key="1">
    <citation type="submission" date="2018-06" db="EMBL/GenBank/DDBJ databases">
        <title>Extensive metabolic versatility and redundancy in microbially diverse, dynamic hydrothermal sediments.</title>
        <authorList>
            <person name="Dombrowski N."/>
            <person name="Teske A."/>
            <person name="Baker B.J."/>
        </authorList>
    </citation>
    <scope>NUCLEOTIDE SEQUENCE [LARGE SCALE GENOMIC DNA]</scope>
    <source>
        <strain evidence="2">B20_G2</strain>
    </source>
</reference>